<feature type="region of interest" description="Disordered" evidence="1">
    <location>
        <begin position="126"/>
        <end position="300"/>
    </location>
</feature>
<dbReference type="AlphaFoldDB" id="A0AAD7U3G7"/>
<keyword evidence="3" id="KW-1185">Reference proteome</keyword>
<name>A0AAD7U3G7_9APHY</name>
<feature type="compositionally biased region" description="Acidic residues" evidence="1">
    <location>
        <begin position="180"/>
        <end position="189"/>
    </location>
</feature>
<sequence length="300" mass="32712">MARFFSTTASSASKRSLAFIGRTASRLINTIQSAVHRPEHQQVLSETVDGESTPPQIQTTPDVDTETVAATDEGGETSSEESEVLDIVTSEDSDDTEDESTAANPDQNAIPTHAPFRAPREFLLPRAPTPRAAPSEDSAPELSQALSSDRPDRTFLGNATRTVPTLAARCGTKRARAPEDDGSSEDSESEAGPSTPPTRRPHVRPRLSIPHPRCRRDRCIARHIHTLDRFPSERRAASDDEGAWSTTPQAADSGSEHETPVQEETAARQNPTTSHNPQRRSRDARDDDAENGTPAKRTRR</sequence>
<feature type="compositionally biased region" description="Polar residues" evidence="1">
    <location>
        <begin position="267"/>
        <end position="276"/>
    </location>
</feature>
<feature type="compositionally biased region" description="Acidic residues" evidence="1">
    <location>
        <begin position="73"/>
        <end position="100"/>
    </location>
</feature>
<organism evidence="2 3">
    <name type="scientific">Trametes cubensis</name>
    <dbReference type="NCBI Taxonomy" id="1111947"/>
    <lineage>
        <taxon>Eukaryota</taxon>
        <taxon>Fungi</taxon>
        <taxon>Dikarya</taxon>
        <taxon>Basidiomycota</taxon>
        <taxon>Agaricomycotina</taxon>
        <taxon>Agaricomycetes</taxon>
        <taxon>Polyporales</taxon>
        <taxon>Polyporaceae</taxon>
        <taxon>Trametes</taxon>
    </lineage>
</organism>
<feature type="region of interest" description="Disordered" evidence="1">
    <location>
        <begin position="38"/>
        <end position="114"/>
    </location>
</feature>
<evidence type="ECO:0000256" key="1">
    <source>
        <dbReference type="SAM" id="MobiDB-lite"/>
    </source>
</evidence>
<dbReference type="Proteomes" id="UP001215151">
    <property type="component" value="Unassembled WGS sequence"/>
</dbReference>
<protein>
    <submittedName>
        <fullName evidence="2">Uncharacterized protein</fullName>
    </submittedName>
</protein>
<reference evidence="2" key="1">
    <citation type="submission" date="2022-11" db="EMBL/GenBank/DDBJ databases">
        <title>Genome Sequence of Cubamyces cubensis.</title>
        <authorList>
            <person name="Buettner E."/>
        </authorList>
    </citation>
    <scope>NUCLEOTIDE SEQUENCE</scope>
    <source>
        <strain evidence="2">MPL-01</strain>
    </source>
</reference>
<comment type="caution">
    <text evidence="2">The sequence shown here is derived from an EMBL/GenBank/DDBJ whole genome shotgun (WGS) entry which is preliminary data.</text>
</comment>
<proteinExistence type="predicted"/>
<gene>
    <name evidence="2" type="ORF">ONZ51_g384</name>
</gene>
<feature type="compositionally biased region" description="Polar residues" evidence="1">
    <location>
        <begin position="53"/>
        <end position="62"/>
    </location>
</feature>
<accession>A0AAD7U3G7</accession>
<feature type="compositionally biased region" description="Basic and acidic residues" evidence="1">
    <location>
        <begin position="217"/>
        <end position="238"/>
    </location>
</feature>
<evidence type="ECO:0000313" key="3">
    <source>
        <dbReference type="Proteomes" id="UP001215151"/>
    </source>
</evidence>
<dbReference type="EMBL" id="JAPEVG010000004">
    <property type="protein sequence ID" value="KAJ8501806.1"/>
    <property type="molecule type" value="Genomic_DNA"/>
</dbReference>
<evidence type="ECO:0000313" key="2">
    <source>
        <dbReference type="EMBL" id="KAJ8501806.1"/>
    </source>
</evidence>